<evidence type="ECO:0000256" key="2">
    <source>
        <dbReference type="ARBA" id="ARBA00022448"/>
    </source>
</evidence>
<keyword evidence="4 10" id="KW-0677">Repeat</keyword>
<comment type="catalytic activity">
    <reaction evidence="9 10">
        <text>glycine(in) = glycine(out)</text>
        <dbReference type="Rhea" id="RHEA:70715"/>
        <dbReference type="ChEBI" id="CHEBI:57305"/>
    </reaction>
</comment>
<feature type="repeat" description="Solcar" evidence="11">
    <location>
        <begin position="215"/>
        <end position="299"/>
    </location>
</feature>
<keyword evidence="3 10" id="KW-0812">Transmembrane</keyword>
<comment type="function">
    <text evidence="10">Mitochondrial glycine transporter that imports glycine into the mitochondrial matrix. Plays an important role in providing glycine for the first enzymatic step in heme biosynthesis, the condensation of glycine with succinyl-CoA to produce 5-aminolevulinate (ALA) in the miochondrial matrix.</text>
</comment>
<dbReference type="EMBL" id="JAIZAY010000008">
    <property type="protein sequence ID" value="KAJ8038189.1"/>
    <property type="molecule type" value="Genomic_DNA"/>
</dbReference>
<evidence type="ECO:0000256" key="6">
    <source>
        <dbReference type="ARBA" id="ARBA00022989"/>
    </source>
</evidence>
<dbReference type="HAMAP" id="MF_03064">
    <property type="entry name" value="SLC25A38"/>
    <property type="match status" value="1"/>
</dbReference>
<dbReference type="PROSITE" id="PS50920">
    <property type="entry name" value="SOLCAR"/>
    <property type="match status" value="3"/>
</dbReference>
<keyword evidence="7 10" id="KW-0496">Mitochondrion</keyword>
<name>A0A9Q1H9P5_HOLLE</name>
<protein>
    <recommendedName>
        <fullName evidence="10">Mitochondrial glycine transporter</fullName>
    </recommendedName>
    <alternativeName>
        <fullName evidence="10">Solute carrier family 25 member 38 homolog</fullName>
    </alternativeName>
</protein>
<dbReference type="InterPro" id="IPR023395">
    <property type="entry name" value="MCP_dom_sf"/>
</dbReference>
<dbReference type="GO" id="GO:1904983">
    <property type="term" value="P:glycine import into mitochondrion"/>
    <property type="evidence" value="ECO:0007669"/>
    <property type="project" value="UniProtKB-UniRule"/>
</dbReference>
<sequence length="303" mass="33798">MKRKELCEAQNARRLEENTIYEIKNPFIKSFLAGSISGTFSTVILQPLDLIKTRIQSSREGHYKPKILLVIGNVYHTGGILGFWKGVTPSLARTVPGVGLYFCGLYNLQKKLEWSNPSPLQAIILGITSRSFAGVVLLPFTVIKTRFESTSYQYRSVTSAFGNIYKNEGYKGLFSGLSATLLRDAPFSGLYFMLYSQSKKYLPEDKVIDSVPALLVPSINFCRGIIAGLLASVITQPADTAKTHMQLNPAKYNSLYQTVQCILETEGIQGLFRGMLPRCLRRTLMSALSWTVFEEVILKLGLK</sequence>
<dbReference type="PANTHER" id="PTHR46181">
    <property type="entry name" value="MITOCHONDRIAL GLYCINE TRANSPORTER"/>
    <property type="match status" value="1"/>
</dbReference>
<dbReference type="Gene3D" id="1.50.40.10">
    <property type="entry name" value="Mitochondrial carrier domain"/>
    <property type="match status" value="1"/>
</dbReference>
<organism evidence="12 13">
    <name type="scientific">Holothuria leucospilota</name>
    <name type="common">Black long sea cucumber</name>
    <name type="synonym">Mertensiothuria leucospilota</name>
    <dbReference type="NCBI Taxonomy" id="206669"/>
    <lineage>
        <taxon>Eukaryota</taxon>
        <taxon>Metazoa</taxon>
        <taxon>Echinodermata</taxon>
        <taxon>Eleutherozoa</taxon>
        <taxon>Echinozoa</taxon>
        <taxon>Holothuroidea</taxon>
        <taxon>Aspidochirotacea</taxon>
        <taxon>Aspidochirotida</taxon>
        <taxon>Holothuriidae</taxon>
        <taxon>Holothuria</taxon>
    </lineage>
</organism>
<evidence type="ECO:0000256" key="3">
    <source>
        <dbReference type="ARBA" id="ARBA00022692"/>
    </source>
</evidence>
<keyword evidence="5 10" id="KW-0999">Mitochondrion inner membrane</keyword>
<dbReference type="InterPro" id="IPR018108">
    <property type="entry name" value="MCP_transmembrane"/>
</dbReference>
<evidence type="ECO:0000313" key="13">
    <source>
        <dbReference type="Proteomes" id="UP001152320"/>
    </source>
</evidence>
<evidence type="ECO:0000256" key="7">
    <source>
        <dbReference type="ARBA" id="ARBA00023128"/>
    </source>
</evidence>
<evidence type="ECO:0000256" key="1">
    <source>
        <dbReference type="ARBA" id="ARBA00004141"/>
    </source>
</evidence>
<evidence type="ECO:0000256" key="8">
    <source>
        <dbReference type="ARBA" id="ARBA00023136"/>
    </source>
</evidence>
<comment type="similarity">
    <text evidence="10">Belongs to the mitochondrial carrier (TC 2.A.29) family. SLC25A38 subfamily.</text>
</comment>
<dbReference type="GO" id="GO:0005743">
    <property type="term" value="C:mitochondrial inner membrane"/>
    <property type="evidence" value="ECO:0007669"/>
    <property type="project" value="UniProtKB-SubCell"/>
</dbReference>
<keyword evidence="6 10" id="KW-1133">Transmembrane helix</keyword>
<dbReference type="SUPFAM" id="SSF103506">
    <property type="entry name" value="Mitochondrial carrier"/>
    <property type="match status" value="1"/>
</dbReference>
<evidence type="ECO:0000313" key="12">
    <source>
        <dbReference type="EMBL" id="KAJ8038189.1"/>
    </source>
</evidence>
<proteinExistence type="inferred from homology"/>
<feature type="repeat" description="Solcar" evidence="11">
    <location>
        <begin position="117"/>
        <end position="201"/>
    </location>
</feature>
<comment type="subcellular location">
    <subcellularLocation>
        <location evidence="1">Membrane</location>
        <topology evidence="1">Multi-pass membrane protein</topology>
    </subcellularLocation>
    <subcellularLocation>
        <location evidence="10">Mitochondrion inner membrane</location>
        <topology evidence="10">Multi-pass membrane protein</topology>
    </subcellularLocation>
</comment>
<comment type="caution">
    <text evidence="12">The sequence shown here is derived from an EMBL/GenBank/DDBJ whole genome shotgun (WGS) entry which is preliminary data.</text>
</comment>
<evidence type="ECO:0000256" key="4">
    <source>
        <dbReference type="ARBA" id="ARBA00022737"/>
    </source>
</evidence>
<evidence type="ECO:0000256" key="9">
    <source>
        <dbReference type="ARBA" id="ARBA00034060"/>
    </source>
</evidence>
<dbReference type="AlphaFoldDB" id="A0A9Q1H9P5"/>
<keyword evidence="13" id="KW-1185">Reference proteome</keyword>
<accession>A0A9Q1H9P5</accession>
<evidence type="ECO:0000256" key="11">
    <source>
        <dbReference type="PROSITE-ProRule" id="PRU00282"/>
    </source>
</evidence>
<dbReference type="InterPro" id="IPR030847">
    <property type="entry name" value="Hem25/SLC25A38"/>
</dbReference>
<dbReference type="GO" id="GO:0015187">
    <property type="term" value="F:glycine transmembrane transporter activity"/>
    <property type="evidence" value="ECO:0007669"/>
    <property type="project" value="UniProtKB-UniRule"/>
</dbReference>
<dbReference type="Proteomes" id="UP001152320">
    <property type="component" value="Chromosome 8"/>
</dbReference>
<dbReference type="InterPro" id="IPR002067">
    <property type="entry name" value="MCP"/>
</dbReference>
<evidence type="ECO:0000256" key="5">
    <source>
        <dbReference type="ARBA" id="ARBA00022792"/>
    </source>
</evidence>
<dbReference type="Pfam" id="PF00153">
    <property type="entry name" value="Mito_carr"/>
    <property type="match status" value="3"/>
</dbReference>
<keyword evidence="8 10" id="KW-0472">Membrane</keyword>
<reference evidence="12" key="1">
    <citation type="submission" date="2021-10" db="EMBL/GenBank/DDBJ databases">
        <title>Tropical sea cucumber genome reveals ecological adaptation and Cuvierian tubules defense mechanism.</title>
        <authorList>
            <person name="Chen T."/>
        </authorList>
    </citation>
    <scope>NUCLEOTIDE SEQUENCE</scope>
    <source>
        <strain evidence="12">Nanhai2018</strain>
        <tissue evidence="12">Muscle</tissue>
    </source>
</reference>
<keyword evidence="2 10" id="KW-0813">Transport</keyword>
<feature type="repeat" description="Solcar" evidence="11">
    <location>
        <begin position="25"/>
        <end position="111"/>
    </location>
</feature>
<dbReference type="OrthoDB" id="1924968at2759"/>
<dbReference type="PANTHER" id="PTHR46181:SF3">
    <property type="entry name" value="MITOCHONDRIAL GLYCINE TRANSPORTER"/>
    <property type="match status" value="1"/>
</dbReference>
<gene>
    <name evidence="12" type="ORF">HOLleu_19196</name>
</gene>
<dbReference type="PRINTS" id="PR00926">
    <property type="entry name" value="MITOCARRIER"/>
</dbReference>
<evidence type="ECO:0000256" key="10">
    <source>
        <dbReference type="HAMAP-Rule" id="MF_03064"/>
    </source>
</evidence>